<evidence type="ECO:0000313" key="3">
    <source>
        <dbReference type="Proteomes" id="UP000799428"/>
    </source>
</evidence>
<dbReference type="Proteomes" id="UP000799428">
    <property type="component" value="Unassembled WGS sequence"/>
</dbReference>
<accession>A0A6G1KHC3</accession>
<gene>
    <name evidence="2" type="ORF">K504DRAFT_198068</name>
</gene>
<protein>
    <submittedName>
        <fullName evidence="2">Uncharacterized protein</fullName>
    </submittedName>
</protein>
<organism evidence="2 3">
    <name type="scientific">Pleomassaria siparia CBS 279.74</name>
    <dbReference type="NCBI Taxonomy" id="1314801"/>
    <lineage>
        <taxon>Eukaryota</taxon>
        <taxon>Fungi</taxon>
        <taxon>Dikarya</taxon>
        <taxon>Ascomycota</taxon>
        <taxon>Pezizomycotina</taxon>
        <taxon>Dothideomycetes</taxon>
        <taxon>Pleosporomycetidae</taxon>
        <taxon>Pleosporales</taxon>
        <taxon>Pleomassariaceae</taxon>
        <taxon>Pleomassaria</taxon>
    </lineage>
</organism>
<evidence type="ECO:0000313" key="2">
    <source>
        <dbReference type="EMBL" id="KAF2712228.1"/>
    </source>
</evidence>
<name>A0A6G1KHC3_9PLEO</name>
<dbReference type="EMBL" id="MU005766">
    <property type="protein sequence ID" value="KAF2712228.1"/>
    <property type="molecule type" value="Genomic_DNA"/>
</dbReference>
<proteinExistence type="predicted"/>
<evidence type="ECO:0000256" key="1">
    <source>
        <dbReference type="SAM" id="MobiDB-lite"/>
    </source>
</evidence>
<feature type="region of interest" description="Disordered" evidence="1">
    <location>
        <begin position="43"/>
        <end position="69"/>
    </location>
</feature>
<dbReference type="AlphaFoldDB" id="A0A6G1KHC3"/>
<keyword evidence="3" id="KW-1185">Reference proteome</keyword>
<sequence length="171" mass="19166">MAHGTWHMTSNITIAHGDAGAIAADLVYHYTPLNHPTTIVPSKASQYTSESPQSISQPVNEAQSINQSTQIPREPCMKRKRKKKETLFLNGSFQLKKKGNSPTHHHINTHAVFPLRYFPNLLPWDKTHKNPAGVSSKTTTLGQKRYLLAYTRLGAPQVEISTAVRQSTRRE</sequence>
<reference evidence="2" key="1">
    <citation type="journal article" date="2020" name="Stud. Mycol.">
        <title>101 Dothideomycetes genomes: a test case for predicting lifestyles and emergence of pathogens.</title>
        <authorList>
            <person name="Haridas S."/>
            <person name="Albert R."/>
            <person name="Binder M."/>
            <person name="Bloem J."/>
            <person name="Labutti K."/>
            <person name="Salamov A."/>
            <person name="Andreopoulos B."/>
            <person name="Baker S."/>
            <person name="Barry K."/>
            <person name="Bills G."/>
            <person name="Bluhm B."/>
            <person name="Cannon C."/>
            <person name="Castanera R."/>
            <person name="Culley D."/>
            <person name="Daum C."/>
            <person name="Ezra D."/>
            <person name="Gonzalez J."/>
            <person name="Henrissat B."/>
            <person name="Kuo A."/>
            <person name="Liang C."/>
            <person name="Lipzen A."/>
            <person name="Lutzoni F."/>
            <person name="Magnuson J."/>
            <person name="Mondo S."/>
            <person name="Nolan M."/>
            <person name="Ohm R."/>
            <person name="Pangilinan J."/>
            <person name="Park H.-J."/>
            <person name="Ramirez L."/>
            <person name="Alfaro M."/>
            <person name="Sun H."/>
            <person name="Tritt A."/>
            <person name="Yoshinaga Y."/>
            <person name="Zwiers L.-H."/>
            <person name="Turgeon B."/>
            <person name="Goodwin S."/>
            <person name="Spatafora J."/>
            <person name="Crous P."/>
            <person name="Grigoriev I."/>
        </authorList>
    </citation>
    <scope>NUCLEOTIDE SEQUENCE</scope>
    <source>
        <strain evidence="2">CBS 279.74</strain>
    </source>
</reference>